<evidence type="ECO:0000256" key="7">
    <source>
        <dbReference type="ARBA" id="ARBA00023273"/>
    </source>
</evidence>
<accession>Q4RNZ1</accession>
<evidence type="ECO:0000256" key="10">
    <source>
        <dbReference type="SAM" id="MobiDB-lite"/>
    </source>
</evidence>
<comment type="caution">
    <text evidence="11">The sequence shown here is derived from an EMBL/GenBank/DDBJ whole genome shotgun (WGS) entry which is preliminary data.</text>
</comment>
<gene>
    <name evidence="11" type="ORF">GSTENG00031349001</name>
</gene>
<keyword evidence="6" id="KW-0206">Cytoskeleton</keyword>
<dbReference type="InterPro" id="IPR026742">
    <property type="entry name" value="Centrosomal_kizuma"/>
</dbReference>
<proteinExistence type="inferred from homology"/>
<dbReference type="EMBL" id="CAAE01015009">
    <property type="protein sequence ID" value="CAG09891.1"/>
    <property type="molecule type" value="Genomic_DNA"/>
</dbReference>
<dbReference type="OrthoDB" id="8015657at2759"/>
<feature type="compositionally biased region" description="Acidic residues" evidence="10">
    <location>
        <begin position="152"/>
        <end position="162"/>
    </location>
</feature>
<protein>
    <recommendedName>
        <fullName evidence="4">Centrosomal protein kizuna</fullName>
    </recommendedName>
    <alternativeName>
        <fullName evidence="9">Polo-like kinase 1 substrate 1</fullName>
    </alternativeName>
</protein>
<comment type="subcellular location">
    <subcellularLocation>
        <location evidence="1">Cytoplasm</location>
        <location evidence="1">Cytoskeleton</location>
        <location evidence="1">Cilium basal body</location>
    </subcellularLocation>
    <subcellularLocation>
        <location evidence="2">Cytoplasm</location>
        <location evidence="2">Cytoskeleton</location>
        <location evidence="2">Microtubule organizing center</location>
        <location evidence="2">Centrosome</location>
    </subcellularLocation>
</comment>
<name>Q4RNZ1_TETNG</name>
<keyword evidence="7" id="KW-0966">Cell projection</keyword>
<evidence type="ECO:0000256" key="3">
    <source>
        <dbReference type="ARBA" id="ARBA00010767"/>
    </source>
</evidence>
<dbReference type="AlphaFoldDB" id="Q4RNZ1"/>
<evidence type="ECO:0000256" key="2">
    <source>
        <dbReference type="ARBA" id="ARBA00004300"/>
    </source>
</evidence>
<dbReference type="KEGG" id="tng:GSTEN00031349G001"/>
<evidence type="ECO:0000313" key="11">
    <source>
        <dbReference type="EMBL" id="CAG09891.1"/>
    </source>
</evidence>
<dbReference type="GO" id="GO:0005813">
    <property type="term" value="C:centrosome"/>
    <property type="evidence" value="ECO:0007669"/>
    <property type="project" value="UniProtKB-SubCell"/>
</dbReference>
<evidence type="ECO:0000256" key="5">
    <source>
        <dbReference type="ARBA" id="ARBA00022490"/>
    </source>
</evidence>
<dbReference type="GO" id="GO:0007051">
    <property type="term" value="P:spindle organization"/>
    <property type="evidence" value="ECO:0007669"/>
    <property type="project" value="InterPro"/>
</dbReference>
<keyword evidence="5" id="KW-0963">Cytoplasm</keyword>
<evidence type="ECO:0000256" key="6">
    <source>
        <dbReference type="ARBA" id="ARBA00023212"/>
    </source>
</evidence>
<reference evidence="11" key="1">
    <citation type="journal article" date="2004" name="Nature">
        <title>Genome duplication in the teleost fish Tetraodon nigroviridis reveals the early vertebrate proto-karyotype.</title>
        <authorList>
            <person name="Jaillon O."/>
            <person name="Aury J.-M."/>
            <person name="Brunet F."/>
            <person name="Petit J.-L."/>
            <person name="Stange-Thomann N."/>
            <person name="Mauceli E."/>
            <person name="Bouneau L."/>
            <person name="Fischer C."/>
            <person name="Ozouf-Costaz C."/>
            <person name="Bernot A."/>
            <person name="Nicaud S."/>
            <person name="Jaffe D."/>
            <person name="Fisher S."/>
            <person name="Lutfalla G."/>
            <person name="Dossat C."/>
            <person name="Segurens B."/>
            <person name="Dasilva C."/>
            <person name="Salanoubat M."/>
            <person name="Levy M."/>
            <person name="Boudet N."/>
            <person name="Castellano S."/>
            <person name="Anthouard V."/>
            <person name="Jubin C."/>
            <person name="Castelli V."/>
            <person name="Katinka M."/>
            <person name="Vacherie B."/>
            <person name="Biemont C."/>
            <person name="Skalli Z."/>
            <person name="Cattolico L."/>
            <person name="Poulain J."/>
            <person name="De Berardinis V."/>
            <person name="Cruaud C."/>
            <person name="Duprat S."/>
            <person name="Brottier P."/>
            <person name="Coutanceau J.-P."/>
            <person name="Gouzy J."/>
            <person name="Parra G."/>
            <person name="Lardier G."/>
            <person name="Chapple C."/>
            <person name="McKernan K.J."/>
            <person name="McEwan P."/>
            <person name="Bosak S."/>
            <person name="Kellis M."/>
            <person name="Volff J.-N."/>
            <person name="Guigo R."/>
            <person name="Zody M.C."/>
            <person name="Mesirov J."/>
            <person name="Lindblad-Toh K."/>
            <person name="Birren B."/>
            <person name="Nusbaum C."/>
            <person name="Kahn D."/>
            <person name="Robinson-Rechavi M."/>
            <person name="Laudet V."/>
            <person name="Schachter V."/>
            <person name="Quetier F."/>
            <person name="Saurin W."/>
            <person name="Scarpelli C."/>
            <person name="Wincker P."/>
            <person name="Lander E.S."/>
            <person name="Weissenbach J."/>
            <person name="Roest Crollius H."/>
        </authorList>
    </citation>
    <scope>NUCLEOTIDE SEQUENCE [LARGE SCALE GENOMIC DNA]</scope>
</reference>
<evidence type="ECO:0000256" key="9">
    <source>
        <dbReference type="ARBA" id="ARBA00031153"/>
    </source>
</evidence>
<comment type="function">
    <text evidence="8">Centrosomal protein required for establishing a robust mitotic centrosome architecture that can endure the forces that converge on the centrosomes during spindle formation. Required for stabilizing the expanded pericentriolar material around the centriole.</text>
</comment>
<sequence length="183" mass="19993">MAASERLSLEGLFYLLDNIEGRLNCAGASVYGDSSVDGRCLKRLISGSLTPDAAQLWDRWLKHALLLKESHVLGTQRLVHLFTPLLLERDAPYSHQAKVLLRTLVSRSSEECPSAEDETNLSSSCGSPSLLDEKDVKPTQRSQTKPIKELQSSEEDSQDESSVESVPIRGLANLLLACVTGGQ</sequence>
<feature type="region of interest" description="Disordered" evidence="10">
    <location>
        <begin position="112"/>
        <end position="166"/>
    </location>
</feature>
<organism evidence="11">
    <name type="scientific">Tetraodon nigroviridis</name>
    <name type="common">Spotted green pufferfish</name>
    <name type="synonym">Chelonodon nigroviridis</name>
    <dbReference type="NCBI Taxonomy" id="99883"/>
    <lineage>
        <taxon>Eukaryota</taxon>
        <taxon>Metazoa</taxon>
        <taxon>Chordata</taxon>
        <taxon>Craniata</taxon>
        <taxon>Vertebrata</taxon>
        <taxon>Euteleostomi</taxon>
        <taxon>Actinopterygii</taxon>
        <taxon>Neopterygii</taxon>
        <taxon>Teleostei</taxon>
        <taxon>Neoteleostei</taxon>
        <taxon>Acanthomorphata</taxon>
        <taxon>Eupercaria</taxon>
        <taxon>Tetraodontiformes</taxon>
        <taxon>Tetradontoidea</taxon>
        <taxon>Tetraodontidae</taxon>
        <taxon>Tetraodon</taxon>
    </lineage>
</organism>
<dbReference type="PANTHER" id="PTHR16299:SF2">
    <property type="entry name" value="CENTROSOMAL PROTEIN KIZUNA"/>
    <property type="match status" value="1"/>
</dbReference>
<evidence type="ECO:0000256" key="1">
    <source>
        <dbReference type="ARBA" id="ARBA00004120"/>
    </source>
</evidence>
<reference evidence="11" key="2">
    <citation type="submission" date="2004-02" db="EMBL/GenBank/DDBJ databases">
        <authorList>
            <consortium name="Genoscope"/>
            <consortium name="Whitehead Institute Centre for Genome Research"/>
        </authorList>
    </citation>
    <scope>NUCLEOTIDE SEQUENCE</scope>
</reference>
<evidence type="ECO:0000256" key="4">
    <source>
        <dbReference type="ARBA" id="ARBA00013872"/>
    </source>
</evidence>
<comment type="similarity">
    <text evidence="3">Belongs to the kizuna family.</text>
</comment>
<evidence type="ECO:0000256" key="8">
    <source>
        <dbReference type="ARBA" id="ARBA00024919"/>
    </source>
</evidence>
<dbReference type="PANTHER" id="PTHR16299">
    <property type="entry name" value="CENTROSOMAL PROTEIN KIZUNA"/>
    <property type="match status" value="1"/>
</dbReference>